<protein>
    <submittedName>
        <fullName evidence="1">DUF1931 family protein</fullName>
    </submittedName>
</protein>
<proteinExistence type="predicted"/>
<evidence type="ECO:0000313" key="2">
    <source>
        <dbReference type="Proteomes" id="UP001595993"/>
    </source>
</evidence>
<evidence type="ECO:0000313" key="1">
    <source>
        <dbReference type="EMBL" id="MFC4610300.1"/>
    </source>
</evidence>
<dbReference type="Proteomes" id="UP001595993">
    <property type="component" value="Unassembled WGS sequence"/>
</dbReference>
<reference evidence="2" key="1">
    <citation type="journal article" date="2019" name="Int. J. Syst. Evol. Microbiol.">
        <title>The Global Catalogue of Microorganisms (GCM) 10K type strain sequencing project: providing services to taxonomists for standard genome sequencing and annotation.</title>
        <authorList>
            <consortium name="The Broad Institute Genomics Platform"/>
            <consortium name="The Broad Institute Genome Sequencing Center for Infectious Disease"/>
            <person name="Wu L."/>
            <person name="Ma J."/>
        </authorList>
    </citation>
    <scope>NUCLEOTIDE SEQUENCE [LARGE SCALE GENOMIC DNA]</scope>
    <source>
        <strain evidence="2">CGMCC 4.7139</strain>
    </source>
</reference>
<keyword evidence="2" id="KW-1185">Reference proteome</keyword>
<gene>
    <name evidence="1" type="ORF">ACFO9E_21150</name>
</gene>
<dbReference type="SUPFAM" id="SSF47113">
    <property type="entry name" value="Histone-fold"/>
    <property type="match status" value="1"/>
</dbReference>
<dbReference type="RefSeq" id="WP_381198137.1">
    <property type="nucleotide sequence ID" value="NZ_JBHSFE010000016.1"/>
</dbReference>
<dbReference type="EMBL" id="JBHSFE010000016">
    <property type="protein sequence ID" value="MFC4610300.1"/>
    <property type="molecule type" value="Genomic_DNA"/>
</dbReference>
<dbReference type="CDD" id="cd22923">
    <property type="entry name" value="HFD_Aq328-like_rpt2"/>
    <property type="match status" value="1"/>
</dbReference>
<comment type="caution">
    <text evidence="1">The sequence shown here is derived from an EMBL/GenBank/DDBJ whole genome shotgun (WGS) entry which is preliminary data.</text>
</comment>
<dbReference type="Gene3D" id="1.10.20.10">
    <property type="entry name" value="Histone, subunit A"/>
    <property type="match status" value="1"/>
</dbReference>
<accession>A0ABV9GB01</accession>
<dbReference type="Pfam" id="PF09123">
    <property type="entry name" value="DUF1931"/>
    <property type="match status" value="1"/>
</dbReference>
<organism evidence="1 2">
    <name type="scientific">Streptomyces maoxianensis</name>
    <dbReference type="NCBI Taxonomy" id="1459942"/>
    <lineage>
        <taxon>Bacteria</taxon>
        <taxon>Bacillati</taxon>
        <taxon>Actinomycetota</taxon>
        <taxon>Actinomycetes</taxon>
        <taxon>Kitasatosporales</taxon>
        <taxon>Streptomycetaceae</taxon>
        <taxon>Streptomyces</taxon>
    </lineage>
</organism>
<dbReference type="InterPro" id="IPR015207">
    <property type="entry name" value="DUF1931"/>
</dbReference>
<dbReference type="InterPro" id="IPR009072">
    <property type="entry name" value="Histone-fold"/>
</dbReference>
<sequence length="89" mass="10278">MAVPRFTKGLQESIHRSRKIDHEIKLQPILDQLAPRDRVRDEETESKYSEIIGGPGLALAQAFKIVHPDLKNSQTHHWDQIRAIFDLLL</sequence>
<name>A0ABV9GB01_9ACTN</name>